<dbReference type="Proteomes" id="UP000054549">
    <property type="component" value="Unassembled WGS sequence"/>
</dbReference>
<dbReference type="HOGENOM" id="CLU_020637_0_0_1"/>
<dbReference type="STRING" id="946122.A0A0C2TVS6"/>
<dbReference type="EMBL" id="KN818222">
    <property type="protein sequence ID" value="KIL71459.1"/>
    <property type="molecule type" value="Genomic_DNA"/>
</dbReference>
<dbReference type="InParanoid" id="A0A0C2TVS6"/>
<gene>
    <name evidence="1" type="ORF">M378DRAFT_65319</name>
</gene>
<dbReference type="AlphaFoldDB" id="A0A0C2TVS6"/>
<sequence>MSITQPDVLANPNIPLTRLGFMDRFQQIATDTQNEAIKDFEPHTLTPAEIRATREETVLRIADVKKFEDALDAAGGPPNFEIENNLFVARVRYRPVFCRLFRINDLPDDVLTDVFRLVVWTGPSPAISNNWRLWLTWVCTKWRKMVTSDPTLWNAIWFRDPYPFARSFTWFDRSGTTPLDIRITDTLVAKYDKKTMNEVLDRLFTKISQIRILIVIVEDWEPALVVVNRLQIVAEWNCPMILERIEVHRSGAHYLQIDDVPDSVAEELKPPAPLFGGVHLPTFNSLSLNGLFLDWSKTHISNLTTLDLRRMSVTKSPELSVLRAVLLSSPNLYRLCLDGAGPRWQQNETQVLPTISLPNLKRLVCANFTLDYSMYIMRQIHAPGVRDLHLFNMLGQDFSPLFAYLTGRFPDVRMLTIYSVEVVRSIVMVRWLTSMRNLMYLRVANMAPYFLSFFLQRADPVLVPRGQRPTAQALIVCPRIVFLELNNRVEPVQAIAWIMHRHKLGCPLRKVYITKALSSSMTDEEHLKMSEVCHLYRLEVGATPPEEELLLDM</sequence>
<name>A0A0C2TVS6_AMAMK</name>
<keyword evidence="2" id="KW-1185">Reference proteome</keyword>
<proteinExistence type="predicted"/>
<evidence type="ECO:0008006" key="3">
    <source>
        <dbReference type="Google" id="ProtNLM"/>
    </source>
</evidence>
<reference evidence="1 2" key="1">
    <citation type="submission" date="2014-04" db="EMBL/GenBank/DDBJ databases">
        <title>Evolutionary Origins and Diversification of the Mycorrhizal Mutualists.</title>
        <authorList>
            <consortium name="DOE Joint Genome Institute"/>
            <consortium name="Mycorrhizal Genomics Consortium"/>
            <person name="Kohler A."/>
            <person name="Kuo A."/>
            <person name="Nagy L.G."/>
            <person name="Floudas D."/>
            <person name="Copeland A."/>
            <person name="Barry K.W."/>
            <person name="Cichocki N."/>
            <person name="Veneault-Fourrey C."/>
            <person name="LaButti K."/>
            <person name="Lindquist E.A."/>
            <person name="Lipzen A."/>
            <person name="Lundell T."/>
            <person name="Morin E."/>
            <person name="Murat C."/>
            <person name="Riley R."/>
            <person name="Ohm R."/>
            <person name="Sun H."/>
            <person name="Tunlid A."/>
            <person name="Henrissat B."/>
            <person name="Grigoriev I.V."/>
            <person name="Hibbett D.S."/>
            <person name="Martin F."/>
        </authorList>
    </citation>
    <scope>NUCLEOTIDE SEQUENCE [LARGE SCALE GENOMIC DNA]</scope>
    <source>
        <strain evidence="1 2">Koide BX008</strain>
    </source>
</reference>
<accession>A0A0C2TVS6</accession>
<organism evidence="1 2">
    <name type="scientific">Amanita muscaria (strain Koide BX008)</name>
    <dbReference type="NCBI Taxonomy" id="946122"/>
    <lineage>
        <taxon>Eukaryota</taxon>
        <taxon>Fungi</taxon>
        <taxon>Dikarya</taxon>
        <taxon>Basidiomycota</taxon>
        <taxon>Agaricomycotina</taxon>
        <taxon>Agaricomycetes</taxon>
        <taxon>Agaricomycetidae</taxon>
        <taxon>Agaricales</taxon>
        <taxon>Pluteineae</taxon>
        <taxon>Amanitaceae</taxon>
        <taxon>Amanita</taxon>
    </lineage>
</organism>
<evidence type="ECO:0000313" key="2">
    <source>
        <dbReference type="Proteomes" id="UP000054549"/>
    </source>
</evidence>
<dbReference type="OrthoDB" id="3226575at2759"/>
<evidence type="ECO:0000313" key="1">
    <source>
        <dbReference type="EMBL" id="KIL71459.1"/>
    </source>
</evidence>
<dbReference type="SUPFAM" id="SSF52047">
    <property type="entry name" value="RNI-like"/>
    <property type="match status" value="1"/>
</dbReference>
<protein>
    <recommendedName>
        <fullName evidence="3">F-box domain-containing protein</fullName>
    </recommendedName>
</protein>